<keyword evidence="6" id="KW-0326">Glycosidase</keyword>
<keyword evidence="12" id="KW-1185">Reference proteome</keyword>
<evidence type="ECO:0000256" key="3">
    <source>
        <dbReference type="ARBA" id="ARBA00012780"/>
    </source>
</evidence>
<comment type="similarity">
    <text evidence="2">Belongs to the glycosyl hydrolase 81 family.</text>
</comment>
<dbReference type="EMBL" id="NDIQ01000001">
    <property type="protein sequence ID" value="PRT52633.1"/>
    <property type="molecule type" value="Genomic_DNA"/>
</dbReference>
<sequence length="707" mass="78163">MSLFTSIDTGIADVFPKRDHPLRPQDPTNGEPVETNKFYGNMLLDKRTLYAFPHPFSVWWTAIDDFYGLGISHTTASQRVFGPNPNSNPASYYYNPVGIMSLCLSANQFNHTSPAFSTSQWGPLSVVAKLSLGDGQVQFPILNGMGFVTGVYSKLKPVVSSQIGIRSVDNAAVIRAGLTRQKVVLENGVTWLVYTTSPSGASVSFGKRDPNHLDASSDEDGLVVQVTTIGDDSWVSTIDSAAGAYGTGVKLTGEVNSDQTKATYRFEYAMAGSSTGGGTLIYALPHHYESFTSTMNNKVTKYKLSSTVLGDMTMCVATSLEMFEDLPKDVGFLPWNVSKPAGDNNFAHGNYSSDDLKLIAQSATNETNGDIKALTNLSSMYFSGKAMDKFALILLVVKYIVKDDNFARNLVDKLKSAFETFTKNQQQTPLAYDQLYHGLVSQAGWSDPGQDFGNTYYNDHHFHYGYFVHAAAVLGKVDAELGGSWAKDNKQWVNSLVRDVANFGDDKTFPISRSFDWFQGHSLAKGLFASGDGKDEESSSEDYHFYYGMKLWAQVIGDTSMERRADLILAIERRAMGHYMLFSSNNTTEPAQILPNRVSGIKFENKIDHTTYFGTNLEYIQGIHMIPLTPISPYVRQPQFVREEWDAVIGGLVDNVDSGWKGILQLNRAIIDPTASWSFFSQANFQNKWLDDGLSRTWALAFSKGLL</sequence>
<comment type="caution">
    <text evidence="11">The sequence shown here is derived from an EMBL/GenBank/DDBJ whole genome shotgun (WGS) entry which is preliminary data.</text>
</comment>
<evidence type="ECO:0000313" key="11">
    <source>
        <dbReference type="EMBL" id="PRT52633.1"/>
    </source>
</evidence>
<dbReference type="GO" id="GO:0009986">
    <property type="term" value="C:cell surface"/>
    <property type="evidence" value="ECO:0007669"/>
    <property type="project" value="TreeGrafter"/>
</dbReference>
<dbReference type="InterPro" id="IPR005200">
    <property type="entry name" value="Endo-beta-glucanase"/>
</dbReference>
<accession>A0A2T0FCA1</accession>
<dbReference type="Gene3D" id="1.10.287.1170">
    <property type="entry name" value="glycoside hydrolase family 81 endo-[beta] glucanase"/>
    <property type="match status" value="1"/>
</dbReference>
<evidence type="ECO:0000256" key="5">
    <source>
        <dbReference type="ARBA" id="ARBA00023277"/>
    </source>
</evidence>
<dbReference type="RefSeq" id="XP_024662579.1">
    <property type="nucleotide sequence ID" value="XM_024806811.1"/>
</dbReference>
<evidence type="ECO:0000256" key="2">
    <source>
        <dbReference type="ARBA" id="ARBA00010730"/>
    </source>
</evidence>
<dbReference type="PROSITE" id="PS52008">
    <property type="entry name" value="GH81"/>
    <property type="match status" value="1"/>
</dbReference>
<dbReference type="OrthoDB" id="4473401at2759"/>
<keyword evidence="7" id="KW-0961">Cell wall biogenesis/degradation</keyword>
<dbReference type="Gene3D" id="2.70.98.30">
    <property type="entry name" value="Golgi alpha-mannosidase II, domain 4"/>
    <property type="match status" value="1"/>
</dbReference>
<dbReference type="PANTHER" id="PTHR31983">
    <property type="entry name" value="ENDO-1,3(4)-BETA-GLUCANASE 1"/>
    <property type="match status" value="1"/>
</dbReference>
<dbReference type="GO" id="GO:0071555">
    <property type="term" value="P:cell wall organization"/>
    <property type="evidence" value="ECO:0007669"/>
    <property type="project" value="UniProtKB-KW"/>
</dbReference>
<dbReference type="GeneID" id="36514002"/>
<dbReference type="PANTHER" id="PTHR31983:SF0">
    <property type="entry name" value="GLUCAN ENDO-1,3-BETA-D-GLUCOSIDASE 2"/>
    <property type="match status" value="1"/>
</dbReference>
<dbReference type="Pfam" id="PF17652">
    <property type="entry name" value="Glyco_hydro81C"/>
    <property type="match status" value="1"/>
</dbReference>
<evidence type="ECO:0000259" key="9">
    <source>
        <dbReference type="Pfam" id="PF03639"/>
    </source>
</evidence>
<dbReference type="AlphaFoldDB" id="A0A2T0FCA1"/>
<name>A0A2T0FCA1_9ASCO</name>
<evidence type="ECO:0000256" key="8">
    <source>
        <dbReference type="ARBA" id="ARBA00023326"/>
    </source>
</evidence>
<keyword evidence="8" id="KW-0624">Polysaccharide degradation</keyword>
<keyword evidence="4" id="KW-0378">Hydrolase</keyword>
<dbReference type="Proteomes" id="UP000238350">
    <property type="component" value="Unassembled WGS sequence"/>
</dbReference>
<dbReference type="Pfam" id="PF03639">
    <property type="entry name" value="Glyco_hydro_81"/>
    <property type="match status" value="1"/>
</dbReference>
<dbReference type="FunFam" id="1.20.5.420:FF:000008">
    <property type="entry name" value="Endo-1,3-beta-glucanase Engl1"/>
    <property type="match status" value="1"/>
</dbReference>
<gene>
    <name evidence="11" type="ORF">B9G98_00253</name>
</gene>
<evidence type="ECO:0000256" key="6">
    <source>
        <dbReference type="ARBA" id="ARBA00023295"/>
    </source>
</evidence>
<dbReference type="Gene3D" id="1.20.5.420">
    <property type="entry name" value="Immunoglobulin FC, subunit C"/>
    <property type="match status" value="1"/>
</dbReference>
<feature type="domain" description="Glycosyl hydrolase family 81 C-terminal" evidence="10">
    <location>
        <begin position="351"/>
        <end position="700"/>
    </location>
</feature>
<comment type="catalytic activity">
    <reaction evidence="1">
        <text>Hydrolysis of (1-&gt;3)-beta-D-glucosidic linkages in (1-&gt;3)-beta-D-glucans.</text>
        <dbReference type="EC" id="3.2.1.39"/>
    </reaction>
</comment>
<dbReference type="EC" id="3.2.1.39" evidence="3"/>
<evidence type="ECO:0000256" key="1">
    <source>
        <dbReference type="ARBA" id="ARBA00000382"/>
    </source>
</evidence>
<dbReference type="GO" id="GO:0042973">
    <property type="term" value="F:glucan endo-1,3-beta-D-glucosidase activity"/>
    <property type="evidence" value="ECO:0007669"/>
    <property type="project" value="UniProtKB-EC"/>
</dbReference>
<dbReference type="STRING" id="45607.A0A2T0FCA1"/>
<evidence type="ECO:0000256" key="4">
    <source>
        <dbReference type="ARBA" id="ARBA00022801"/>
    </source>
</evidence>
<proteinExistence type="inferred from homology"/>
<dbReference type="InterPro" id="IPR040720">
    <property type="entry name" value="GH81_C"/>
</dbReference>
<feature type="domain" description="Glycosyl hydrolase family 81 N-terminal" evidence="9">
    <location>
        <begin position="20"/>
        <end position="336"/>
    </location>
</feature>
<dbReference type="GO" id="GO:0000272">
    <property type="term" value="P:polysaccharide catabolic process"/>
    <property type="evidence" value="ECO:0007669"/>
    <property type="project" value="UniProtKB-KW"/>
</dbReference>
<organism evidence="11 12">
    <name type="scientific">Wickerhamiella sorbophila</name>
    <dbReference type="NCBI Taxonomy" id="45607"/>
    <lineage>
        <taxon>Eukaryota</taxon>
        <taxon>Fungi</taxon>
        <taxon>Dikarya</taxon>
        <taxon>Ascomycota</taxon>
        <taxon>Saccharomycotina</taxon>
        <taxon>Dipodascomycetes</taxon>
        <taxon>Dipodascales</taxon>
        <taxon>Trichomonascaceae</taxon>
        <taxon>Wickerhamiella</taxon>
    </lineage>
</organism>
<dbReference type="InterPro" id="IPR040451">
    <property type="entry name" value="GH81_N"/>
</dbReference>
<evidence type="ECO:0000313" key="12">
    <source>
        <dbReference type="Proteomes" id="UP000238350"/>
    </source>
</evidence>
<evidence type="ECO:0000259" key="10">
    <source>
        <dbReference type="Pfam" id="PF17652"/>
    </source>
</evidence>
<evidence type="ECO:0000256" key="7">
    <source>
        <dbReference type="ARBA" id="ARBA00023316"/>
    </source>
</evidence>
<dbReference type="GO" id="GO:0052861">
    <property type="term" value="F:endo-1,3(4)-beta-glucanase activity"/>
    <property type="evidence" value="ECO:0007669"/>
    <property type="project" value="InterPro"/>
</dbReference>
<reference evidence="11 12" key="1">
    <citation type="submission" date="2017-04" db="EMBL/GenBank/DDBJ databases">
        <title>Genome sequencing of [Candida] sorbophila.</title>
        <authorList>
            <person name="Ahn J.O."/>
        </authorList>
    </citation>
    <scope>NUCLEOTIDE SEQUENCE [LARGE SCALE GENOMIC DNA]</scope>
    <source>
        <strain evidence="11 12">DS02</strain>
    </source>
</reference>
<keyword evidence="5" id="KW-0119">Carbohydrate metabolism</keyword>
<protein>
    <recommendedName>
        <fullName evidence="3">glucan endo-1,3-beta-D-glucosidase</fullName>
        <ecNumber evidence="3">3.2.1.39</ecNumber>
    </recommendedName>
</protein>